<dbReference type="AlphaFoldDB" id="S5TXZ7"/>
<name>S5TXZ7_9GAMM</name>
<proteinExistence type="predicted"/>
<gene>
    <name evidence="1" type="ORF">CYCME_1528</name>
</gene>
<evidence type="ECO:0000313" key="2">
    <source>
        <dbReference type="Proteomes" id="UP000015380"/>
    </source>
</evidence>
<accession>S5TXZ7</accession>
<dbReference type="PATRIC" id="fig|1198232.3.peg.1513"/>
<organism evidence="1 2">
    <name type="scientific">Cycloclasticus zancles 78-ME</name>
    <dbReference type="NCBI Taxonomy" id="1198232"/>
    <lineage>
        <taxon>Bacteria</taxon>
        <taxon>Pseudomonadati</taxon>
        <taxon>Pseudomonadota</taxon>
        <taxon>Gammaproteobacteria</taxon>
        <taxon>Thiotrichales</taxon>
        <taxon>Piscirickettsiaceae</taxon>
        <taxon>Cycloclasticus</taxon>
    </lineage>
</organism>
<evidence type="ECO:0000313" key="1">
    <source>
        <dbReference type="EMBL" id="AGS39853.1"/>
    </source>
</evidence>
<reference evidence="2" key="2">
    <citation type="journal article" date="2016" name="Environ. Microbiol. Rep.">
        <title>Analysis of defence systems and a conjugative IncP-1 plasmid in the marine polyaromatic hydrocarbons-degrading bacterium Cycloclasticus sp. 78-ME.</title>
        <authorList>
            <person name="Yakimov M.M."/>
            <person name="Crisafi F."/>
            <person name="Messina E."/>
            <person name="Smedile F."/>
            <person name="Lopatina A."/>
            <person name="Denaro R."/>
            <person name="Pieper D.H."/>
            <person name="Golyshin P.N."/>
            <person name="Giuliano L."/>
        </authorList>
    </citation>
    <scope>NUCLEOTIDE SEQUENCE [LARGE SCALE GENOMIC DNA]</scope>
    <source>
        <strain evidence="2">78-ME</strain>
    </source>
</reference>
<reference evidence="1 2" key="1">
    <citation type="submission" date="2013-05" db="EMBL/GenBank/DDBJ databases">
        <title>Between feast and famine: a lifestyle of most important marine PAH-degrading bacterium Cycloclasticus sp. 7ME.</title>
        <authorList>
            <person name="Yakimov M.M."/>
            <person name="Messina E."/>
            <person name="Genovese M."/>
            <person name="Denaro R."/>
            <person name="Crisafi F."/>
            <person name="Russo D."/>
            <person name="Cappello S."/>
            <person name="Santisi S."/>
            <person name="Smedile F."/>
            <person name="Golyshina O.V."/>
            <person name="Tran H."/>
            <person name="Pieper D.H."/>
            <person name="Golyshin P.N."/>
            <person name="Giuliano L."/>
        </authorList>
    </citation>
    <scope>NUCLEOTIDE SEQUENCE [LARGE SCALE GENOMIC DNA]</scope>
    <source>
        <strain evidence="1 2">78-ME</strain>
    </source>
</reference>
<protein>
    <submittedName>
        <fullName evidence="1">Uncharacterized protein</fullName>
    </submittedName>
</protein>
<keyword evidence="2" id="KW-1185">Reference proteome</keyword>
<dbReference type="Proteomes" id="UP000015380">
    <property type="component" value="Chromosome"/>
</dbReference>
<dbReference type="EMBL" id="CP005996">
    <property type="protein sequence ID" value="AGS39853.1"/>
    <property type="molecule type" value="Genomic_DNA"/>
</dbReference>
<sequence>MDPKNFDNVEVEQEDASLQLWHEELWVVSTLTHEWSTDCTTAISSITSISTWLY</sequence>
<dbReference type="HOGENOM" id="CLU_3042589_0_0_6"/>
<dbReference type="KEGG" id="cza:CYCME_1528"/>